<accession>A0A3A8KFD0</accession>
<keyword evidence="3" id="KW-1185">Reference proteome</keyword>
<protein>
    <submittedName>
        <fullName evidence="2">Uncharacterized protein</fullName>
    </submittedName>
</protein>
<keyword evidence="1" id="KW-0732">Signal</keyword>
<feature type="chain" id="PRO_5017403780" evidence="1">
    <location>
        <begin position="22"/>
        <end position="131"/>
    </location>
</feature>
<evidence type="ECO:0000313" key="2">
    <source>
        <dbReference type="EMBL" id="RKH00564.1"/>
    </source>
</evidence>
<dbReference type="EMBL" id="RAWE01000090">
    <property type="protein sequence ID" value="RKH00564.1"/>
    <property type="molecule type" value="Genomic_DNA"/>
</dbReference>
<organism evidence="2 3">
    <name type="scientific">Corallococcus carmarthensis</name>
    <dbReference type="NCBI Taxonomy" id="2316728"/>
    <lineage>
        <taxon>Bacteria</taxon>
        <taxon>Pseudomonadati</taxon>
        <taxon>Myxococcota</taxon>
        <taxon>Myxococcia</taxon>
        <taxon>Myxococcales</taxon>
        <taxon>Cystobacterineae</taxon>
        <taxon>Myxococcaceae</taxon>
        <taxon>Corallococcus</taxon>
    </lineage>
</organism>
<dbReference type="AlphaFoldDB" id="A0A3A8KFD0"/>
<name>A0A3A8KFD0_9BACT</name>
<dbReference type="Proteomes" id="UP000268313">
    <property type="component" value="Unassembled WGS sequence"/>
</dbReference>
<proteinExistence type="predicted"/>
<gene>
    <name evidence="2" type="ORF">D7X32_23095</name>
</gene>
<feature type="signal peptide" evidence="1">
    <location>
        <begin position="1"/>
        <end position="21"/>
    </location>
</feature>
<sequence length="131" mass="14511">MKHVLTFAALAVSFFATQASALELENVRAIFPRSLAAQQCPTGSQPAYVTMAYQGMTGQEIRAANQNAPKSCVATRFVAIRMDNTYSTWPSYDVSCATPVVGAWPWGRMRLKPDVLDTQWLHPDMHVICCQ</sequence>
<dbReference type="RefSeq" id="WP_120604735.1">
    <property type="nucleotide sequence ID" value="NZ_JABFJX010000014.1"/>
</dbReference>
<evidence type="ECO:0000313" key="3">
    <source>
        <dbReference type="Proteomes" id="UP000268313"/>
    </source>
</evidence>
<evidence type="ECO:0000256" key="1">
    <source>
        <dbReference type="SAM" id="SignalP"/>
    </source>
</evidence>
<reference evidence="3" key="1">
    <citation type="submission" date="2018-09" db="EMBL/GenBank/DDBJ databases">
        <authorList>
            <person name="Livingstone P.G."/>
            <person name="Whitworth D.E."/>
        </authorList>
    </citation>
    <scope>NUCLEOTIDE SEQUENCE [LARGE SCALE GENOMIC DNA]</scope>
    <source>
        <strain evidence="3">CA043D</strain>
    </source>
</reference>
<comment type="caution">
    <text evidence="2">The sequence shown here is derived from an EMBL/GenBank/DDBJ whole genome shotgun (WGS) entry which is preliminary data.</text>
</comment>
<dbReference type="OrthoDB" id="5510737at2"/>